<reference evidence="1" key="2">
    <citation type="journal article" date="2015" name="Data Brief">
        <title>Shoot transcriptome of the giant reed, Arundo donax.</title>
        <authorList>
            <person name="Barrero R.A."/>
            <person name="Guerrero F.D."/>
            <person name="Moolhuijzen P."/>
            <person name="Goolsby J.A."/>
            <person name="Tidwell J."/>
            <person name="Bellgard S.E."/>
            <person name="Bellgard M.I."/>
        </authorList>
    </citation>
    <scope>NUCLEOTIDE SEQUENCE</scope>
    <source>
        <tissue evidence="1">Shoot tissue taken approximately 20 cm above the soil surface</tissue>
    </source>
</reference>
<evidence type="ECO:0000313" key="1">
    <source>
        <dbReference type="EMBL" id="JAE14954.1"/>
    </source>
</evidence>
<protein>
    <submittedName>
        <fullName evidence="1">Uncharacterized protein</fullName>
    </submittedName>
</protein>
<dbReference type="EMBL" id="GBRH01182942">
    <property type="protein sequence ID" value="JAE14954.1"/>
    <property type="molecule type" value="Transcribed_RNA"/>
</dbReference>
<name>A0A0A9FUM7_ARUDO</name>
<proteinExistence type="predicted"/>
<organism evidence="1">
    <name type="scientific">Arundo donax</name>
    <name type="common">Giant reed</name>
    <name type="synonym">Donax arundinaceus</name>
    <dbReference type="NCBI Taxonomy" id="35708"/>
    <lineage>
        <taxon>Eukaryota</taxon>
        <taxon>Viridiplantae</taxon>
        <taxon>Streptophyta</taxon>
        <taxon>Embryophyta</taxon>
        <taxon>Tracheophyta</taxon>
        <taxon>Spermatophyta</taxon>
        <taxon>Magnoliopsida</taxon>
        <taxon>Liliopsida</taxon>
        <taxon>Poales</taxon>
        <taxon>Poaceae</taxon>
        <taxon>PACMAD clade</taxon>
        <taxon>Arundinoideae</taxon>
        <taxon>Arundineae</taxon>
        <taxon>Arundo</taxon>
    </lineage>
</organism>
<sequence>MLLPQLIILIIDFFCNTWGMALQNSWRDGKQSLWKLL</sequence>
<accession>A0A0A9FUM7</accession>
<dbReference type="AlphaFoldDB" id="A0A0A9FUM7"/>
<reference evidence="1" key="1">
    <citation type="submission" date="2014-09" db="EMBL/GenBank/DDBJ databases">
        <authorList>
            <person name="Magalhaes I.L.F."/>
            <person name="Oliveira U."/>
            <person name="Santos F.R."/>
            <person name="Vidigal T.H.D.A."/>
            <person name="Brescovit A.D."/>
            <person name="Santos A.J."/>
        </authorList>
    </citation>
    <scope>NUCLEOTIDE SEQUENCE</scope>
    <source>
        <tissue evidence="1">Shoot tissue taken approximately 20 cm above the soil surface</tissue>
    </source>
</reference>